<dbReference type="GO" id="GO:0005737">
    <property type="term" value="C:cytoplasm"/>
    <property type="evidence" value="ECO:0007669"/>
    <property type="project" value="UniProtKB-SubCell"/>
</dbReference>
<sequence length="303" mass="35142">MAAIVRVKRFLDADPLDTFILKCKKRKLDHSSENKQVEVETTVLKFAGTIKTQETETVLAHLKTKHLPVLEDLKSDIKKHTVNLTDKLRLQHKEASKNSRYKIVNLHRSNLDSSDKDTDDKFTILDVETDINENSSQTVNKNDTEEEKYVYDLYYTNSDKLWERDIEEYVSIYPLNDSLLVGSARDNGLDESDSDDSEDSNAECNWRNEYPDEDDMESINEDDMVEAMKNVDLDDLSSDNEDNIYSVDSDDEYHDAVDDADVNMYGKRYAAFKAKHKQAFVETTSFSNNDLYYGDIDENEYYY</sequence>
<comment type="subcellular location">
    <subcellularLocation>
        <location evidence="3">Cytoplasm</location>
    </subcellularLocation>
    <subcellularLocation>
        <location evidence="2">Nucleus</location>
    </subcellularLocation>
</comment>
<evidence type="ECO:0000256" key="8">
    <source>
        <dbReference type="ARBA" id="ARBA00022927"/>
    </source>
</evidence>
<dbReference type="AlphaFoldDB" id="A0A9N9XJA8"/>
<evidence type="ECO:0000256" key="3">
    <source>
        <dbReference type="ARBA" id="ARBA00004496"/>
    </source>
</evidence>
<dbReference type="Proteomes" id="UP001153709">
    <property type="component" value="Chromosome 8"/>
</dbReference>
<keyword evidence="6" id="KW-0813">Transport</keyword>
<feature type="region of interest" description="Disordered" evidence="10">
    <location>
        <begin position="184"/>
        <end position="216"/>
    </location>
</feature>
<dbReference type="Pfam" id="PF08574">
    <property type="entry name" value="Iwr1"/>
    <property type="match status" value="1"/>
</dbReference>
<protein>
    <recommendedName>
        <fullName evidence="5">Probable RNA polymerase II nuclear localization protein SLC7A6OS</fullName>
    </recommendedName>
</protein>
<dbReference type="OrthoDB" id="6255506at2759"/>
<evidence type="ECO:0000256" key="6">
    <source>
        <dbReference type="ARBA" id="ARBA00022448"/>
    </source>
</evidence>
<comment type="similarity">
    <text evidence="4">Belongs to the IWR1/SLC7A6OS family.</text>
</comment>
<dbReference type="PANTHER" id="PTHR31196:SF2">
    <property type="entry name" value="RNA POLYMERASE II NUCLEAR LOCALIZATION PROTEIN SLC7A6OS-RELATED"/>
    <property type="match status" value="1"/>
</dbReference>
<keyword evidence="8" id="KW-0653">Protein transport</keyword>
<evidence type="ECO:0000313" key="13">
    <source>
        <dbReference type="Proteomes" id="UP001153709"/>
    </source>
</evidence>
<evidence type="ECO:0000256" key="1">
    <source>
        <dbReference type="ARBA" id="ARBA00003202"/>
    </source>
</evidence>
<name>A0A9N9XJA8_DIABA</name>
<evidence type="ECO:0000256" key="9">
    <source>
        <dbReference type="ARBA" id="ARBA00023242"/>
    </source>
</evidence>
<evidence type="ECO:0000256" key="7">
    <source>
        <dbReference type="ARBA" id="ARBA00022490"/>
    </source>
</evidence>
<dbReference type="EMBL" id="OU898283">
    <property type="protein sequence ID" value="CAG9838741.1"/>
    <property type="molecule type" value="Genomic_DNA"/>
</dbReference>
<dbReference type="PANTHER" id="PTHR31196">
    <property type="entry name" value="RNA POLYMERASE II NUCLEAR LOCALIZATION PROTEIN SLC7A6OS-RELATED"/>
    <property type="match status" value="1"/>
</dbReference>
<feature type="compositionally biased region" description="Acidic residues" evidence="10">
    <location>
        <begin position="189"/>
        <end position="201"/>
    </location>
</feature>
<dbReference type="GO" id="GO:0032502">
    <property type="term" value="P:developmental process"/>
    <property type="evidence" value="ECO:0007669"/>
    <property type="project" value="TreeGrafter"/>
</dbReference>
<dbReference type="GO" id="GO:0015031">
    <property type="term" value="P:protein transport"/>
    <property type="evidence" value="ECO:0007669"/>
    <property type="project" value="UniProtKB-KW"/>
</dbReference>
<evidence type="ECO:0000259" key="11">
    <source>
        <dbReference type="Pfam" id="PF08574"/>
    </source>
</evidence>
<evidence type="ECO:0000256" key="10">
    <source>
        <dbReference type="SAM" id="MobiDB-lite"/>
    </source>
</evidence>
<dbReference type="InterPro" id="IPR040218">
    <property type="entry name" value="SLC7A6OS"/>
</dbReference>
<accession>A0A9N9XJA8</accession>
<gene>
    <name evidence="12" type="ORF">DIABBA_LOCUS11584</name>
</gene>
<evidence type="ECO:0000256" key="4">
    <source>
        <dbReference type="ARBA" id="ARBA00010218"/>
    </source>
</evidence>
<keyword evidence="9" id="KW-0539">Nucleus</keyword>
<evidence type="ECO:0000256" key="5">
    <source>
        <dbReference type="ARBA" id="ARBA00017036"/>
    </source>
</evidence>
<feature type="domain" description="Transcription factor Iwr1" evidence="11">
    <location>
        <begin position="148"/>
        <end position="214"/>
    </location>
</feature>
<proteinExistence type="inferred from homology"/>
<organism evidence="12 13">
    <name type="scientific">Diabrotica balteata</name>
    <name type="common">Banded cucumber beetle</name>
    <dbReference type="NCBI Taxonomy" id="107213"/>
    <lineage>
        <taxon>Eukaryota</taxon>
        <taxon>Metazoa</taxon>
        <taxon>Ecdysozoa</taxon>
        <taxon>Arthropoda</taxon>
        <taxon>Hexapoda</taxon>
        <taxon>Insecta</taxon>
        <taxon>Pterygota</taxon>
        <taxon>Neoptera</taxon>
        <taxon>Endopterygota</taxon>
        <taxon>Coleoptera</taxon>
        <taxon>Polyphaga</taxon>
        <taxon>Cucujiformia</taxon>
        <taxon>Chrysomeloidea</taxon>
        <taxon>Chrysomelidae</taxon>
        <taxon>Galerucinae</taxon>
        <taxon>Diabroticina</taxon>
        <taxon>Diabroticites</taxon>
        <taxon>Diabrotica</taxon>
    </lineage>
</organism>
<evidence type="ECO:0000313" key="12">
    <source>
        <dbReference type="EMBL" id="CAG9838741.1"/>
    </source>
</evidence>
<keyword evidence="13" id="KW-1185">Reference proteome</keyword>
<dbReference type="GO" id="GO:0005634">
    <property type="term" value="C:nucleus"/>
    <property type="evidence" value="ECO:0007669"/>
    <property type="project" value="UniProtKB-SubCell"/>
</dbReference>
<reference evidence="12" key="1">
    <citation type="submission" date="2022-01" db="EMBL/GenBank/DDBJ databases">
        <authorList>
            <person name="King R."/>
        </authorList>
    </citation>
    <scope>NUCLEOTIDE SEQUENCE</scope>
</reference>
<evidence type="ECO:0000256" key="2">
    <source>
        <dbReference type="ARBA" id="ARBA00004123"/>
    </source>
</evidence>
<dbReference type="InterPro" id="IPR013883">
    <property type="entry name" value="TF_Iwr1_dom"/>
</dbReference>
<comment type="function">
    <text evidence="1">Directs RNA polymerase II nuclear import.</text>
</comment>
<keyword evidence="7" id="KW-0963">Cytoplasm</keyword>